<gene>
    <name evidence="1" type="ORF">E2C01_097398</name>
</gene>
<sequence>MIIALGSRFGAAEETGDARLKELRERRSRRRFVSEEWRWRKN</sequence>
<accession>A0A5B7K0B7</accession>
<dbReference type="Proteomes" id="UP000324222">
    <property type="component" value="Unassembled WGS sequence"/>
</dbReference>
<reference evidence="1 2" key="1">
    <citation type="submission" date="2019-05" db="EMBL/GenBank/DDBJ databases">
        <title>Another draft genome of Portunus trituberculatus and its Hox gene families provides insights of decapod evolution.</title>
        <authorList>
            <person name="Jeong J.-H."/>
            <person name="Song I."/>
            <person name="Kim S."/>
            <person name="Choi T."/>
            <person name="Kim D."/>
            <person name="Ryu S."/>
            <person name="Kim W."/>
        </authorList>
    </citation>
    <scope>NUCLEOTIDE SEQUENCE [LARGE SCALE GENOMIC DNA]</scope>
    <source>
        <tissue evidence="1">Muscle</tissue>
    </source>
</reference>
<name>A0A5B7K0B7_PORTR</name>
<keyword evidence="2" id="KW-1185">Reference proteome</keyword>
<protein>
    <submittedName>
        <fullName evidence="1">Uncharacterized protein</fullName>
    </submittedName>
</protein>
<dbReference type="AlphaFoldDB" id="A0A5B7K0B7"/>
<evidence type="ECO:0000313" key="2">
    <source>
        <dbReference type="Proteomes" id="UP000324222"/>
    </source>
</evidence>
<proteinExistence type="predicted"/>
<evidence type="ECO:0000313" key="1">
    <source>
        <dbReference type="EMBL" id="MPD01853.1"/>
    </source>
</evidence>
<organism evidence="1 2">
    <name type="scientific">Portunus trituberculatus</name>
    <name type="common">Swimming crab</name>
    <name type="synonym">Neptunus trituberculatus</name>
    <dbReference type="NCBI Taxonomy" id="210409"/>
    <lineage>
        <taxon>Eukaryota</taxon>
        <taxon>Metazoa</taxon>
        <taxon>Ecdysozoa</taxon>
        <taxon>Arthropoda</taxon>
        <taxon>Crustacea</taxon>
        <taxon>Multicrustacea</taxon>
        <taxon>Malacostraca</taxon>
        <taxon>Eumalacostraca</taxon>
        <taxon>Eucarida</taxon>
        <taxon>Decapoda</taxon>
        <taxon>Pleocyemata</taxon>
        <taxon>Brachyura</taxon>
        <taxon>Eubrachyura</taxon>
        <taxon>Portunoidea</taxon>
        <taxon>Portunidae</taxon>
        <taxon>Portuninae</taxon>
        <taxon>Portunus</taxon>
    </lineage>
</organism>
<comment type="caution">
    <text evidence="1">The sequence shown here is derived from an EMBL/GenBank/DDBJ whole genome shotgun (WGS) entry which is preliminary data.</text>
</comment>
<dbReference type="EMBL" id="VSRR010128865">
    <property type="protein sequence ID" value="MPD01853.1"/>
    <property type="molecule type" value="Genomic_DNA"/>
</dbReference>